<dbReference type="AlphaFoldDB" id="A0A7Z6V0H1"/>
<name>A0A7Z6V0H1_HELPX</name>
<gene>
    <name evidence="1" type="ORF">EGV97_09970</name>
</gene>
<proteinExistence type="predicted"/>
<evidence type="ECO:0000313" key="2">
    <source>
        <dbReference type="Proteomes" id="UP000276972"/>
    </source>
</evidence>
<comment type="caution">
    <text evidence="1">The sequence shown here is derived from an EMBL/GenBank/DDBJ whole genome shotgun (WGS) entry which is preliminary data.</text>
</comment>
<dbReference type="Proteomes" id="UP000276972">
    <property type="component" value="Unassembled WGS sequence"/>
</dbReference>
<protein>
    <submittedName>
        <fullName evidence="1">L-seryl-tRNA(Sec) selenium transferase</fullName>
    </submittedName>
</protein>
<dbReference type="EMBL" id="RPFP01000245">
    <property type="protein sequence ID" value="RPF65499.1"/>
    <property type="molecule type" value="Genomic_DNA"/>
</dbReference>
<organism evidence="1 2">
    <name type="scientific">Helicobacter pylori</name>
    <name type="common">Campylobacter pylori</name>
    <dbReference type="NCBI Taxonomy" id="210"/>
    <lineage>
        <taxon>Bacteria</taxon>
        <taxon>Pseudomonadati</taxon>
        <taxon>Campylobacterota</taxon>
        <taxon>Epsilonproteobacteria</taxon>
        <taxon>Campylobacterales</taxon>
        <taxon>Helicobacteraceae</taxon>
        <taxon>Helicobacter</taxon>
    </lineage>
</organism>
<reference evidence="1 2" key="1">
    <citation type="submission" date="2018-11" db="EMBL/GenBank/DDBJ databases">
        <authorList>
            <person name="Gutierrez A.J."/>
            <person name="Bravo M."/>
        </authorList>
    </citation>
    <scope>NUCLEOTIDE SEQUENCE [LARGE SCALE GENOMIC DNA]</scope>
    <source>
        <strain evidence="1 2">22388</strain>
    </source>
</reference>
<dbReference type="GO" id="GO:0016740">
    <property type="term" value="F:transferase activity"/>
    <property type="evidence" value="ECO:0007669"/>
    <property type="project" value="UniProtKB-KW"/>
</dbReference>
<evidence type="ECO:0000313" key="1">
    <source>
        <dbReference type="EMBL" id="RPF65499.1"/>
    </source>
</evidence>
<keyword evidence="1" id="KW-0808">Transferase</keyword>
<accession>A0A7Z6V0H1</accession>
<sequence>LYLKLFQKGVIARISCEFVCFEVFSLNEKDLEKIALVLKEILNKA</sequence>
<feature type="non-terminal residue" evidence="1">
    <location>
        <position position="1"/>
    </location>
</feature>